<dbReference type="Proteomes" id="UP001634007">
    <property type="component" value="Unassembled WGS sequence"/>
</dbReference>
<protein>
    <recommendedName>
        <fullName evidence="5">Transmembrane protein</fullName>
    </recommendedName>
</protein>
<evidence type="ECO:0000256" key="2">
    <source>
        <dbReference type="SAM" id="SignalP"/>
    </source>
</evidence>
<evidence type="ECO:0000313" key="4">
    <source>
        <dbReference type="Proteomes" id="UP001634007"/>
    </source>
</evidence>
<keyword evidence="4" id="KW-1185">Reference proteome</keyword>
<proteinExistence type="predicted"/>
<organism evidence="3 4">
    <name type="scientific">Eucalyptus globulus</name>
    <name type="common">Tasmanian blue gum</name>
    <dbReference type="NCBI Taxonomy" id="34317"/>
    <lineage>
        <taxon>Eukaryota</taxon>
        <taxon>Viridiplantae</taxon>
        <taxon>Streptophyta</taxon>
        <taxon>Embryophyta</taxon>
        <taxon>Tracheophyta</taxon>
        <taxon>Spermatophyta</taxon>
        <taxon>Magnoliopsida</taxon>
        <taxon>eudicotyledons</taxon>
        <taxon>Gunneridae</taxon>
        <taxon>Pentapetalae</taxon>
        <taxon>rosids</taxon>
        <taxon>malvids</taxon>
        <taxon>Myrtales</taxon>
        <taxon>Myrtaceae</taxon>
        <taxon>Myrtoideae</taxon>
        <taxon>Eucalypteae</taxon>
        <taxon>Eucalyptus</taxon>
    </lineage>
</organism>
<feature type="signal peptide" evidence="2">
    <location>
        <begin position="1"/>
        <end position="29"/>
    </location>
</feature>
<evidence type="ECO:0008006" key="5">
    <source>
        <dbReference type="Google" id="ProtNLM"/>
    </source>
</evidence>
<sequence length="81" mass="8558">MKSGGAKCSWMILLIVLPLGLTFFPATKARLLVPGKLRSLVKSEGTSFHFSILPKGSVPPSGPSGRQSSSPPPLPPPIFMD</sequence>
<feature type="compositionally biased region" description="Pro residues" evidence="1">
    <location>
        <begin position="70"/>
        <end position="81"/>
    </location>
</feature>
<keyword evidence="2" id="KW-0732">Signal</keyword>
<dbReference type="EMBL" id="JBJKBG010000001">
    <property type="protein sequence ID" value="KAL3753984.1"/>
    <property type="molecule type" value="Genomic_DNA"/>
</dbReference>
<feature type="chain" id="PRO_5044824233" description="Transmembrane protein" evidence="2">
    <location>
        <begin position="30"/>
        <end position="81"/>
    </location>
</feature>
<reference evidence="3 4" key="1">
    <citation type="submission" date="2024-11" db="EMBL/GenBank/DDBJ databases">
        <title>Chromosome-level genome assembly of Eucalyptus globulus Labill. provides insights into its genome evolution.</title>
        <authorList>
            <person name="Li X."/>
        </authorList>
    </citation>
    <scope>NUCLEOTIDE SEQUENCE [LARGE SCALE GENOMIC DNA]</scope>
    <source>
        <strain evidence="3">CL2024</strain>
        <tissue evidence="3">Fresh tender leaves</tissue>
    </source>
</reference>
<comment type="caution">
    <text evidence="3">The sequence shown here is derived from an EMBL/GenBank/DDBJ whole genome shotgun (WGS) entry which is preliminary data.</text>
</comment>
<evidence type="ECO:0000313" key="3">
    <source>
        <dbReference type="EMBL" id="KAL3753984.1"/>
    </source>
</evidence>
<gene>
    <name evidence="3" type="ORF">ACJRO7_001259</name>
</gene>
<dbReference type="AlphaFoldDB" id="A0ABD3LQF6"/>
<name>A0ABD3LQF6_EUCGL</name>
<accession>A0ABD3LQF6</accession>
<evidence type="ECO:0000256" key="1">
    <source>
        <dbReference type="SAM" id="MobiDB-lite"/>
    </source>
</evidence>
<feature type="compositionally biased region" description="Low complexity" evidence="1">
    <location>
        <begin position="54"/>
        <end position="69"/>
    </location>
</feature>
<feature type="region of interest" description="Disordered" evidence="1">
    <location>
        <begin position="52"/>
        <end position="81"/>
    </location>
</feature>